<dbReference type="Pfam" id="PF11716">
    <property type="entry name" value="MDMPI_N"/>
    <property type="match status" value="1"/>
</dbReference>
<feature type="non-terminal residue" evidence="2">
    <location>
        <position position="219"/>
    </location>
</feature>
<gene>
    <name evidence="2" type="ORF">METZ01_LOCUS100118</name>
</gene>
<evidence type="ECO:0000313" key="2">
    <source>
        <dbReference type="EMBL" id="SVA47264.1"/>
    </source>
</evidence>
<evidence type="ECO:0000259" key="1">
    <source>
        <dbReference type="Pfam" id="PF11716"/>
    </source>
</evidence>
<reference evidence="2" key="1">
    <citation type="submission" date="2018-05" db="EMBL/GenBank/DDBJ databases">
        <authorList>
            <person name="Lanie J.A."/>
            <person name="Ng W.-L."/>
            <person name="Kazmierczak K.M."/>
            <person name="Andrzejewski T.M."/>
            <person name="Davidsen T.M."/>
            <person name="Wayne K.J."/>
            <person name="Tettelin H."/>
            <person name="Glass J.I."/>
            <person name="Rusch D."/>
            <person name="Podicherti R."/>
            <person name="Tsui H.-C.T."/>
            <person name="Winkler M.E."/>
        </authorList>
    </citation>
    <scope>NUCLEOTIDE SEQUENCE</scope>
</reference>
<name>A0A381W454_9ZZZZ</name>
<feature type="domain" description="Mycothiol-dependent maleylpyruvate isomerase metal-binding" evidence="1">
    <location>
        <begin position="16"/>
        <end position="130"/>
    </location>
</feature>
<dbReference type="GO" id="GO:0046872">
    <property type="term" value="F:metal ion binding"/>
    <property type="evidence" value="ECO:0007669"/>
    <property type="project" value="InterPro"/>
</dbReference>
<proteinExistence type="predicted"/>
<organism evidence="2">
    <name type="scientific">marine metagenome</name>
    <dbReference type="NCBI Taxonomy" id="408172"/>
    <lineage>
        <taxon>unclassified sequences</taxon>
        <taxon>metagenomes</taxon>
        <taxon>ecological metagenomes</taxon>
    </lineage>
</organism>
<protein>
    <recommendedName>
        <fullName evidence="1">Mycothiol-dependent maleylpyruvate isomerase metal-binding domain-containing protein</fullName>
    </recommendedName>
</protein>
<accession>A0A381W454</accession>
<sequence length="219" mass="23863">MIRAMDHQLTNDSYLAHLAADGRALIAAVEAAPDARVAACPEWTNTGLAEHVATVWNFAIAQVESGDPSGPQRPSSDPDESMSDLLDRAVAVLSDADPDAPAWNWTDDQRSGWWCRRMAHEASVHRWDAQEAAQTIEPIDADLATDGITELIEVGLRFRPRGGWDLEYPNGSLHLHRTDGEGEWLLTAVDGELVATFEHAKGDAAARGTASDLLLYLWG</sequence>
<dbReference type="PANTHER" id="PTHR40758:SF1">
    <property type="entry name" value="CONSERVED PROTEIN"/>
    <property type="match status" value="1"/>
</dbReference>
<dbReference type="GO" id="GO:0005886">
    <property type="term" value="C:plasma membrane"/>
    <property type="evidence" value="ECO:0007669"/>
    <property type="project" value="TreeGrafter"/>
</dbReference>
<dbReference type="PANTHER" id="PTHR40758">
    <property type="entry name" value="CONSERVED PROTEIN"/>
    <property type="match status" value="1"/>
</dbReference>
<dbReference type="AlphaFoldDB" id="A0A381W454"/>
<dbReference type="EMBL" id="UINC01010643">
    <property type="protein sequence ID" value="SVA47264.1"/>
    <property type="molecule type" value="Genomic_DNA"/>
</dbReference>
<dbReference type="InterPro" id="IPR024344">
    <property type="entry name" value="MDMPI_metal-binding"/>
</dbReference>